<dbReference type="SUPFAM" id="SSF53335">
    <property type="entry name" value="S-adenosyl-L-methionine-dependent methyltransferases"/>
    <property type="match status" value="1"/>
</dbReference>
<evidence type="ECO:0000313" key="1">
    <source>
        <dbReference type="EMBL" id="MFD1046332.1"/>
    </source>
</evidence>
<dbReference type="InterPro" id="IPR029063">
    <property type="entry name" value="SAM-dependent_MTases_sf"/>
</dbReference>
<accession>A0ABW3M7J5</accession>
<protein>
    <recommendedName>
        <fullName evidence="3">SAM-dependent methyltransferase</fullName>
    </recommendedName>
</protein>
<comment type="caution">
    <text evidence="1">The sequence shown here is derived from an EMBL/GenBank/DDBJ whole genome shotgun (WGS) entry which is preliminary data.</text>
</comment>
<gene>
    <name evidence="1" type="ORF">ACFQ1S_12590</name>
</gene>
<reference evidence="2" key="1">
    <citation type="journal article" date="2019" name="Int. J. Syst. Evol. Microbiol.">
        <title>The Global Catalogue of Microorganisms (GCM) 10K type strain sequencing project: providing services to taxonomists for standard genome sequencing and annotation.</title>
        <authorList>
            <consortium name="The Broad Institute Genomics Platform"/>
            <consortium name="The Broad Institute Genome Sequencing Center for Infectious Disease"/>
            <person name="Wu L."/>
            <person name="Ma J."/>
        </authorList>
    </citation>
    <scope>NUCLEOTIDE SEQUENCE [LARGE SCALE GENOMIC DNA]</scope>
    <source>
        <strain evidence="2">JCM 31486</strain>
    </source>
</reference>
<evidence type="ECO:0000313" key="2">
    <source>
        <dbReference type="Proteomes" id="UP001597045"/>
    </source>
</evidence>
<sequence>DGVFASSAWHWFDPRAAGLEAARCLKPGGVLGVCWYDRGPSDLWLPEIQQVILSAHHPDRPIHQVNLPDDLPFEPVEKRVVTSPREMTPEEICALFTTYSALISLSDEERQSLMNRFLVHLRARAAETQSTTLSVPFIATLYRARKIG</sequence>
<dbReference type="Gene3D" id="3.40.50.150">
    <property type="entry name" value="Vaccinia Virus protein VP39"/>
    <property type="match status" value="1"/>
</dbReference>
<dbReference type="Proteomes" id="UP001597045">
    <property type="component" value="Unassembled WGS sequence"/>
</dbReference>
<proteinExistence type="predicted"/>
<dbReference type="EMBL" id="JBHTIS010000613">
    <property type="protein sequence ID" value="MFD1046332.1"/>
    <property type="molecule type" value="Genomic_DNA"/>
</dbReference>
<organism evidence="1 2">
    <name type="scientific">Kibdelosporangium lantanae</name>
    <dbReference type="NCBI Taxonomy" id="1497396"/>
    <lineage>
        <taxon>Bacteria</taxon>
        <taxon>Bacillati</taxon>
        <taxon>Actinomycetota</taxon>
        <taxon>Actinomycetes</taxon>
        <taxon>Pseudonocardiales</taxon>
        <taxon>Pseudonocardiaceae</taxon>
        <taxon>Kibdelosporangium</taxon>
    </lineage>
</organism>
<keyword evidence="2" id="KW-1185">Reference proteome</keyword>
<evidence type="ECO:0008006" key="3">
    <source>
        <dbReference type="Google" id="ProtNLM"/>
    </source>
</evidence>
<name>A0ABW3M7J5_9PSEU</name>
<feature type="non-terminal residue" evidence="1">
    <location>
        <position position="1"/>
    </location>
</feature>